<dbReference type="RefSeq" id="WP_207363626.1">
    <property type="nucleotide sequence ID" value="NZ_JAFMYV010000002.1"/>
</dbReference>
<dbReference type="Gene3D" id="3.40.50.10140">
    <property type="entry name" value="Toll/interleukin-1 receptor homology (TIR) domain"/>
    <property type="match status" value="1"/>
</dbReference>
<protein>
    <submittedName>
        <fullName evidence="2">Toll/interleukin-1 receptor domain-containing protein</fullName>
    </submittedName>
</protein>
<keyword evidence="2" id="KW-0675">Receptor</keyword>
<gene>
    <name evidence="2" type="ORF">J2I47_05940</name>
</gene>
<dbReference type="Proteomes" id="UP000664034">
    <property type="component" value="Unassembled WGS sequence"/>
</dbReference>
<evidence type="ECO:0000259" key="1">
    <source>
        <dbReference type="Pfam" id="PF13676"/>
    </source>
</evidence>
<reference evidence="2" key="1">
    <citation type="submission" date="2021-03" db="EMBL/GenBank/DDBJ databases">
        <title>Fibrella sp. HMF5335 genome sequencing and assembly.</title>
        <authorList>
            <person name="Kang H."/>
            <person name="Kim H."/>
            <person name="Bae S."/>
            <person name="Joh K."/>
        </authorList>
    </citation>
    <scope>NUCLEOTIDE SEQUENCE</scope>
    <source>
        <strain evidence="2">HMF5335</strain>
    </source>
</reference>
<dbReference type="GO" id="GO:0007165">
    <property type="term" value="P:signal transduction"/>
    <property type="evidence" value="ECO:0007669"/>
    <property type="project" value="InterPro"/>
</dbReference>
<keyword evidence="3" id="KW-1185">Reference proteome</keyword>
<dbReference type="InterPro" id="IPR035897">
    <property type="entry name" value="Toll_tir_struct_dom_sf"/>
</dbReference>
<dbReference type="EMBL" id="JAFMYV010000002">
    <property type="protein sequence ID" value="MBO0936082.1"/>
    <property type="molecule type" value="Genomic_DNA"/>
</dbReference>
<dbReference type="AlphaFoldDB" id="A0A939K0H0"/>
<sequence length="599" mass="70876">MKTNSKLVTEKTKVFISYNHKDIQLRNNLLSFFEKKPFVDVIEAKYDNVISDNPSDLYGTISKLLNKSHIAIAIITKNWLKSNNTRDEFTRAHERRKTLYCLFKNDDEIDEKDIPFFIKGDLRYEFDSNTFDQRAFEVCNSIMQFRNHWQLKALDKIRKIGDIVESEGKREYLRKYTTGYFEKRLERTVNEMESVIKDSFSLNVSYEQNFLETAKPYFESANRIFAVSLIGVSTFWTDTNTPNPIKKSYLKAQNGEGREIVRLFVFAEPREVNHYKNVLQANYNEYGRNKEKGGVLVCSYSKYEILMNKWFYGDNGQILSIKDQDFGILIYEQDHMDELLVHEAILSNGQMNIKHIDFSDPIYESRTQFISDLQKKEKELEELGIIRWEDKLYDDPNAFSNALTALFKQSTNVRDIIHSIYFKVPNSVEIKIEFEKILLDFQNILDTNKKYYKIINTYFRSKADLPWEVTDGRTGGKLRISKAYNYSFTIIFSNRAALLDYYSDEMHSKIRRKLYTLLNPEVSPLFEAVEKLLEKRDMMIKMFSDDDDVEILDAQITYKYKEIERLVIDQYAIRTDWVNSNTSDSIVQRRGYQFLDYNR</sequence>
<proteinExistence type="predicted"/>
<dbReference type="Pfam" id="PF13676">
    <property type="entry name" value="TIR_2"/>
    <property type="match status" value="1"/>
</dbReference>
<feature type="domain" description="TIR" evidence="1">
    <location>
        <begin position="14"/>
        <end position="109"/>
    </location>
</feature>
<dbReference type="InterPro" id="IPR000157">
    <property type="entry name" value="TIR_dom"/>
</dbReference>
<evidence type="ECO:0000313" key="2">
    <source>
        <dbReference type="EMBL" id="MBO0936082.1"/>
    </source>
</evidence>
<accession>A0A939K0H0</accession>
<evidence type="ECO:0000313" key="3">
    <source>
        <dbReference type="Proteomes" id="UP000664034"/>
    </source>
</evidence>
<dbReference type="SUPFAM" id="SSF52200">
    <property type="entry name" value="Toll/Interleukin receptor TIR domain"/>
    <property type="match status" value="1"/>
</dbReference>
<name>A0A939K0H0_9BACT</name>
<comment type="caution">
    <text evidence="2">The sequence shown here is derived from an EMBL/GenBank/DDBJ whole genome shotgun (WGS) entry which is preliminary data.</text>
</comment>
<organism evidence="2 3">
    <name type="scientific">Fibrella rubiginis</name>
    <dbReference type="NCBI Taxonomy" id="2817060"/>
    <lineage>
        <taxon>Bacteria</taxon>
        <taxon>Pseudomonadati</taxon>
        <taxon>Bacteroidota</taxon>
        <taxon>Cytophagia</taxon>
        <taxon>Cytophagales</taxon>
        <taxon>Spirosomataceae</taxon>
        <taxon>Fibrella</taxon>
    </lineage>
</organism>